<evidence type="ECO:0000313" key="2">
    <source>
        <dbReference type="EMBL" id="KAK0712014.1"/>
    </source>
</evidence>
<feature type="compositionally biased region" description="Low complexity" evidence="1">
    <location>
        <begin position="112"/>
        <end position="122"/>
    </location>
</feature>
<name>A0AA40A9Z9_9PEZI</name>
<feature type="compositionally biased region" description="Polar residues" evidence="1">
    <location>
        <begin position="36"/>
        <end position="55"/>
    </location>
</feature>
<feature type="region of interest" description="Disordered" evidence="1">
    <location>
        <begin position="30"/>
        <end position="55"/>
    </location>
</feature>
<accession>A0AA40A9Z9</accession>
<feature type="compositionally biased region" description="Basic and acidic residues" evidence="1">
    <location>
        <begin position="124"/>
        <end position="136"/>
    </location>
</feature>
<comment type="caution">
    <text evidence="2">The sequence shown here is derived from an EMBL/GenBank/DDBJ whole genome shotgun (WGS) entry which is preliminary data.</text>
</comment>
<evidence type="ECO:0000256" key="1">
    <source>
        <dbReference type="SAM" id="MobiDB-lite"/>
    </source>
</evidence>
<dbReference type="EMBL" id="JAUKUA010000005">
    <property type="protein sequence ID" value="KAK0712014.1"/>
    <property type="molecule type" value="Genomic_DNA"/>
</dbReference>
<reference evidence="2" key="1">
    <citation type="submission" date="2023-06" db="EMBL/GenBank/DDBJ databases">
        <title>Genome-scale phylogeny and comparative genomics of the fungal order Sordariales.</title>
        <authorList>
            <consortium name="Lawrence Berkeley National Laboratory"/>
            <person name="Hensen N."/>
            <person name="Bonometti L."/>
            <person name="Westerberg I."/>
            <person name="Brannstrom I.O."/>
            <person name="Guillou S."/>
            <person name="Cros-Aarteil S."/>
            <person name="Calhoun S."/>
            <person name="Haridas S."/>
            <person name="Kuo A."/>
            <person name="Mondo S."/>
            <person name="Pangilinan J."/>
            <person name="Riley R."/>
            <person name="Labutti K."/>
            <person name="Andreopoulos B."/>
            <person name="Lipzen A."/>
            <person name="Chen C."/>
            <person name="Yanf M."/>
            <person name="Daum C."/>
            <person name="Ng V."/>
            <person name="Clum A."/>
            <person name="Steindorff A."/>
            <person name="Ohm R."/>
            <person name="Martin F."/>
            <person name="Silar P."/>
            <person name="Natvig D."/>
            <person name="Lalanne C."/>
            <person name="Gautier V."/>
            <person name="Ament-Velasquez S.L."/>
            <person name="Kruys A."/>
            <person name="Hutchinson M.I."/>
            <person name="Powell A.J."/>
            <person name="Barry K."/>
            <person name="Miller A.N."/>
            <person name="Grigoriev I.V."/>
            <person name="Debuchy R."/>
            <person name="Gladieux P."/>
            <person name="Thoren M.H."/>
            <person name="Johannesson H."/>
        </authorList>
    </citation>
    <scope>NUCLEOTIDE SEQUENCE</scope>
    <source>
        <strain evidence="2">SMH4607-1</strain>
    </source>
</reference>
<dbReference type="Proteomes" id="UP001172102">
    <property type="component" value="Unassembled WGS sequence"/>
</dbReference>
<gene>
    <name evidence="2" type="ORF">B0H67DRAFT_304974</name>
</gene>
<sequence length="136" mass="14865">MSSVSLPSIISLSLASAKSCNHSLAYHCPRTRPQADRSSPWTTPNISLPQSRNTTKVTSDYAIEAVPISKMPPKTTRSKQPLAEMDTNAIQNKTRKTLTEPPKTRKRKSTKAPETPVTPAAAKKAKEDRAPCRVTP</sequence>
<organism evidence="2 3">
    <name type="scientific">Lasiosphaeris hirsuta</name>
    <dbReference type="NCBI Taxonomy" id="260670"/>
    <lineage>
        <taxon>Eukaryota</taxon>
        <taxon>Fungi</taxon>
        <taxon>Dikarya</taxon>
        <taxon>Ascomycota</taxon>
        <taxon>Pezizomycotina</taxon>
        <taxon>Sordariomycetes</taxon>
        <taxon>Sordariomycetidae</taxon>
        <taxon>Sordariales</taxon>
        <taxon>Lasiosphaeriaceae</taxon>
        <taxon>Lasiosphaeris</taxon>
    </lineage>
</organism>
<protein>
    <submittedName>
        <fullName evidence="2">Uncharacterized protein</fullName>
    </submittedName>
</protein>
<feature type="region of interest" description="Disordered" evidence="1">
    <location>
        <begin position="68"/>
        <end position="136"/>
    </location>
</feature>
<keyword evidence="3" id="KW-1185">Reference proteome</keyword>
<evidence type="ECO:0000313" key="3">
    <source>
        <dbReference type="Proteomes" id="UP001172102"/>
    </source>
</evidence>
<dbReference type="AlphaFoldDB" id="A0AA40A9Z9"/>
<proteinExistence type="predicted"/>